<gene>
    <name evidence="3" type="ORF">ADN00_14685</name>
</gene>
<keyword evidence="1" id="KW-0812">Transmembrane</keyword>
<keyword evidence="1" id="KW-1133">Transmembrane helix</keyword>
<accession>A0A0P6XNH1</accession>
<evidence type="ECO:0000259" key="2">
    <source>
        <dbReference type="Pfam" id="PF18917"/>
    </source>
</evidence>
<evidence type="ECO:0000256" key="1">
    <source>
        <dbReference type="SAM" id="Phobius"/>
    </source>
</evidence>
<feature type="domain" description="LiaI-LiaF-like transmembrane region" evidence="2">
    <location>
        <begin position="6"/>
        <end position="50"/>
    </location>
</feature>
<feature type="transmembrane region" description="Helical" evidence="1">
    <location>
        <begin position="33"/>
        <end position="51"/>
    </location>
</feature>
<reference evidence="3 4" key="1">
    <citation type="submission" date="2015-07" db="EMBL/GenBank/DDBJ databases">
        <title>Genome sequence of Ornatilinea apprima DSM 23815.</title>
        <authorList>
            <person name="Hemp J."/>
            <person name="Ward L.M."/>
            <person name="Pace L.A."/>
            <person name="Fischer W.W."/>
        </authorList>
    </citation>
    <scope>NUCLEOTIDE SEQUENCE [LARGE SCALE GENOMIC DNA]</scope>
    <source>
        <strain evidence="3 4">P3M-1</strain>
    </source>
</reference>
<dbReference type="Pfam" id="PF18917">
    <property type="entry name" value="LiaI-LiaF-like_TM1"/>
    <property type="match status" value="1"/>
</dbReference>
<keyword evidence="4" id="KW-1185">Reference proteome</keyword>
<dbReference type="InterPro" id="IPR043726">
    <property type="entry name" value="LiaI-LiaF-like_TM1"/>
</dbReference>
<proteinExistence type="predicted"/>
<dbReference type="RefSeq" id="WP_075063784.1">
    <property type="nucleotide sequence ID" value="NZ_LGCL01000035.1"/>
</dbReference>
<name>A0A0P6XNH1_9CHLR</name>
<dbReference type="AlphaFoldDB" id="A0A0P6XNH1"/>
<dbReference type="STRING" id="1134406.ADN00_14685"/>
<sequence length="267" mass="29469">MRRNRLFWGSLVLLAGIILLMDTMGILPRGINGWQIIWPLALILAGFYFLLGPTLLKQDLTVDRVEIPLEGAQDVEIRMDYGAGYFHMSALEMPGTLLEGSFAGGLEHQMERRGPTAFLRMRPKITDVFDWPHWGGERGMEWNFAVSRDAVYHLIYNGGASESVFDLTDLQVRDLEIHTGASKTEVSLPSRVPLCRVSVEHGAAAVTLRVPADVAARVTVEGAAMGTNINTARFLQSGNVYQSPNYDSAEYRVEVSVKGGMGSIEVI</sequence>
<comment type="caution">
    <text evidence="3">The sequence shown here is derived from an EMBL/GenBank/DDBJ whole genome shotgun (WGS) entry which is preliminary data.</text>
</comment>
<dbReference type="OrthoDB" id="163780at2"/>
<dbReference type="EMBL" id="LGCL01000035">
    <property type="protein sequence ID" value="KPL73583.1"/>
    <property type="molecule type" value="Genomic_DNA"/>
</dbReference>
<evidence type="ECO:0000313" key="4">
    <source>
        <dbReference type="Proteomes" id="UP000050417"/>
    </source>
</evidence>
<feature type="transmembrane region" description="Helical" evidence="1">
    <location>
        <begin position="7"/>
        <end position="27"/>
    </location>
</feature>
<dbReference type="Proteomes" id="UP000050417">
    <property type="component" value="Unassembled WGS sequence"/>
</dbReference>
<protein>
    <recommendedName>
        <fullName evidence="2">LiaI-LiaF-like transmembrane region domain-containing protein</fullName>
    </recommendedName>
</protein>
<organism evidence="3 4">
    <name type="scientific">Ornatilinea apprima</name>
    <dbReference type="NCBI Taxonomy" id="1134406"/>
    <lineage>
        <taxon>Bacteria</taxon>
        <taxon>Bacillati</taxon>
        <taxon>Chloroflexota</taxon>
        <taxon>Anaerolineae</taxon>
        <taxon>Anaerolineales</taxon>
        <taxon>Anaerolineaceae</taxon>
        <taxon>Ornatilinea</taxon>
    </lineage>
</organism>
<keyword evidence="1" id="KW-0472">Membrane</keyword>
<evidence type="ECO:0000313" key="3">
    <source>
        <dbReference type="EMBL" id="KPL73583.1"/>
    </source>
</evidence>